<proteinExistence type="predicted"/>
<dbReference type="Proteomes" id="UP000008701">
    <property type="component" value="Chromosome"/>
</dbReference>
<accession>A1BIA2</accession>
<keyword evidence="1" id="KW-0812">Transmembrane</keyword>
<dbReference type="EMBL" id="CP000492">
    <property type="protein sequence ID" value="ABL66129.1"/>
    <property type="molecule type" value="Genomic_DNA"/>
</dbReference>
<keyword evidence="3" id="KW-1185">Reference proteome</keyword>
<keyword evidence="1" id="KW-1133">Transmembrane helix</keyword>
<keyword evidence="1" id="KW-0472">Membrane</keyword>
<dbReference type="HOGENOM" id="CLU_1728093_0_0_10"/>
<protein>
    <submittedName>
        <fullName evidence="2">Uncharacterized protein</fullName>
    </submittedName>
</protein>
<evidence type="ECO:0000256" key="1">
    <source>
        <dbReference type="SAM" id="Phobius"/>
    </source>
</evidence>
<sequence precursor="true">MILKNSSIMKIMFAIATIVACIIVATYLFTDGVWRKESMPISKQETEQASPKSVSLPTADNVTIFNNGFGISHGAIEYSLKNGKSQPSGPVIVYLWRNATPKEQLGMKKEGIRIGCAYLVTEKDGHNKYEFVREIDLTLSDEKIYAMFGVK</sequence>
<evidence type="ECO:0000313" key="2">
    <source>
        <dbReference type="EMBL" id="ABL66129.1"/>
    </source>
</evidence>
<reference evidence="2 3" key="1">
    <citation type="submission" date="2006-12" db="EMBL/GenBank/DDBJ databases">
        <title>Complete sequence of Chlorobium phaeobacteroides DSM 266.</title>
        <authorList>
            <consortium name="US DOE Joint Genome Institute"/>
            <person name="Copeland A."/>
            <person name="Lucas S."/>
            <person name="Lapidus A."/>
            <person name="Barry K."/>
            <person name="Detter J.C."/>
            <person name="Glavina del Rio T."/>
            <person name="Hammon N."/>
            <person name="Israni S."/>
            <person name="Pitluck S."/>
            <person name="Goltsman E."/>
            <person name="Schmutz J."/>
            <person name="Larimer F."/>
            <person name="Land M."/>
            <person name="Hauser L."/>
            <person name="Mikhailova N."/>
            <person name="Li T."/>
            <person name="Overmann J."/>
            <person name="Bryant D.A."/>
            <person name="Richardson P."/>
        </authorList>
    </citation>
    <scope>NUCLEOTIDE SEQUENCE [LARGE SCALE GENOMIC DNA]</scope>
    <source>
        <strain evidence="2 3">DSM 266</strain>
    </source>
</reference>
<gene>
    <name evidence="2" type="ordered locus">Cpha266_2117</name>
</gene>
<evidence type="ECO:0000313" key="3">
    <source>
        <dbReference type="Proteomes" id="UP000008701"/>
    </source>
</evidence>
<feature type="transmembrane region" description="Helical" evidence="1">
    <location>
        <begin position="12"/>
        <end position="30"/>
    </location>
</feature>
<organism evidence="2 3">
    <name type="scientific">Chlorobium phaeobacteroides (strain DSM 266 / SMG 266 / 2430)</name>
    <dbReference type="NCBI Taxonomy" id="290317"/>
    <lineage>
        <taxon>Bacteria</taxon>
        <taxon>Pseudomonadati</taxon>
        <taxon>Chlorobiota</taxon>
        <taxon>Chlorobiia</taxon>
        <taxon>Chlorobiales</taxon>
        <taxon>Chlorobiaceae</taxon>
        <taxon>Chlorobium/Pelodictyon group</taxon>
        <taxon>Chlorobium</taxon>
    </lineage>
</organism>
<dbReference type="KEGG" id="cph:Cpha266_2117"/>
<name>A1BIA2_CHLPD</name>
<dbReference type="PROSITE" id="PS51257">
    <property type="entry name" value="PROKAR_LIPOPROTEIN"/>
    <property type="match status" value="1"/>
</dbReference>
<dbReference type="AlphaFoldDB" id="A1BIA2"/>